<dbReference type="EMBL" id="CM037015">
    <property type="protein sequence ID" value="KAH7680805.1"/>
    <property type="molecule type" value="Genomic_DNA"/>
</dbReference>
<sequence>MKKEVAVIIGAGPAGIATAACLNKLSIPNIILEKDDCIASLWKKRSYDRLKLHLAKQFCSLPLMSLPHSAPTFISKAEFIGYLDNYVEHFKLHVVYCTEVVSAALDENGNSWIITVKNRISGEKDEYSARFLIVATGENSEKFIPEIHGLKSFSGEVIHSSEYKSGEVFSTKNVLVVGSGNSGMEIAYDLSKFGAQTSIAVRSPFHVMSKEMIHFGMVLVKYFPVKMVDVLLVMLAKFNYGDLSKYGIVRPKNGPLKMKAATGRSAVIDVGTVDKIKSGEIMVCIIVNHIDYFQVVKAISRIRGDEVISIDGSSNRFDVIIFATGYRSTANTWLKDGEFMLNETGMPKQSFPEHWKGKNGLYCAGLSRRGLPGVSMDAQNIANHINMMEKKKTME</sequence>
<comment type="caution">
    <text evidence="1">The sequence shown here is derived from an EMBL/GenBank/DDBJ whole genome shotgun (WGS) entry which is preliminary data.</text>
</comment>
<dbReference type="Proteomes" id="UP000827976">
    <property type="component" value="Chromosome 5"/>
</dbReference>
<accession>A0ACB7VZV1</accession>
<evidence type="ECO:0000313" key="2">
    <source>
        <dbReference type="Proteomes" id="UP000827976"/>
    </source>
</evidence>
<protein>
    <submittedName>
        <fullName evidence="1">Indole-3-pyruvate monooxygenase protein</fullName>
        <ecNumber evidence="1">1.14.13.168</ecNumber>
    </submittedName>
</protein>
<gene>
    <name evidence="1" type="ORF">IHE45_05G017500</name>
</gene>
<name>A0ACB7VZV1_DIOAL</name>
<keyword evidence="1" id="KW-0560">Oxidoreductase</keyword>
<reference evidence="2" key="1">
    <citation type="journal article" date="2022" name="Nat. Commun.">
        <title>Chromosome evolution and the genetic basis of agronomically important traits in greater yam.</title>
        <authorList>
            <person name="Bredeson J.V."/>
            <person name="Lyons J.B."/>
            <person name="Oniyinde I.O."/>
            <person name="Okereke N.R."/>
            <person name="Kolade O."/>
            <person name="Nnabue I."/>
            <person name="Nwadili C.O."/>
            <person name="Hribova E."/>
            <person name="Parker M."/>
            <person name="Nwogha J."/>
            <person name="Shu S."/>
            <person name="Carlson J."/>
            <person name="Kariba R."/>
            <person name="Muthemba S."/>
            <person name="Knop K."/>
            <person name="Barton G.J."/>
            <person name="Sherwood A.V."/>
            <person name="Lopez-Montes A."/>
            <person name="Asiedu R."/>
            <person name="Jamnadass R."/>
            <person name="Muchugi A."/>
            <person name="Goodstein D."/>
            <person name="Egesi C.N."/>
            <person name="Featherston J."/>
            <person name="Asfaw A."/>
            <person name="Simpson G.G."/>
            <person name="Dolezel J."/>
            <person name="Hendre P.S."/>
            <person name="Van Deynze A."/>
            <person name="Kumar P.L."/>
            <person name="Obidiegwu J.E."/>
            <person name="Bhattacharjee R."/>
            <person name="Rokhsar D.S."/>
        </authorList>
    </citation>
    <scope>NUCLEOTIDE SEQUENCE [LARGE SCALE GENOMIC DNA]</scope>
    <source>
        <strain evidence="2">cv. TDa95/00328</strain>
    </source>
</reference>
<evidence type="ECO:0000313" key="1">
    <source>
        <dbReference type="EMBL" id="KAH7680805.1"/>
    </source>
</evidence>
<keyword evidence="1" id="KW-0503">Monooxygenase</keyword>
<dbReference type="EC" id="1.14.13.168" evidence="1"/>
<keyword evidence="2" id="KW-1185">Reference proteome</keyword>
<organism evidence="1 2">
    <name type="scientific">Dioscorea alata</name>
    <name type="common">Purple yam</name>
    <dbReference type="NCBI Taxonomy" id="55571"/>
    <lineage>
        <taxon>Eukaryota</taxon>
        <taxon>Viridiplantae</taxon>
        <taxon>Streptophyta</taxon>
        <taxon>Embryophyta</taxon>
        <taxon>Tracheophyta</taxon>
        <taxon>Spermatophyta</taxon>
        <taxon>Magnoliopsida</taxon>
        <taxon>Liliopsida</taxon>
        <taxon>Dioscoreales</taxon>
        <taxon>Dioscoreaceae</taxon>
        <taxon>Dioscorea</taxon>
    </lineage>
</organism>
<proteinExistence type="predicted"/>